<evidence type="ECO:0000256" key="1">
    <source>
        <dbReference type="SAM" id="Phobius"/>
    </source>
</evidence>
<dbReference type="AlphaFoldDB" id="A0A8W8MNI4"/>
<feature type="transmembrane region" description="Helical" evidence="1">
    <location>
        <begin position="136"/>
        <end position="156"/>
    </location>
</feature>
<name>A0A8W8MNI4_MAGGI</name>
<keyword evidence="1" id="KW-0812">Transmembrane</keyword>
<feature type="transmembrane region" description="Helical" evidence="1">
    <location>
        <begin position="168"/>
        <end position="192"/>
    </location>
</feature>
<protein>
    <submittedName>
        <fullName evidence="2">Uncharacterized protein</fullName>
    </submittedName>
</protein>
<dbReference type="EnsemblMetazoa" id="G34596.1">
    <property type="protein sequence ID" value="G34596.1:cds"/>
    <property type="gene ID" value="G34596"/>
</dbReference>
<proteinExistence type="predicted"/>
<keyword evidence="1" id="KW-1133">Transmembrane helix</keyword>
<organism evidence="2 3">
    <name type="scientific">Magallana gigas</name>
    <name type="common">Pacific oyster</name>
    <name type="synonym">Crassostrea gigas</name>
    <dbReference type="NCBI Taxonomy" id="29159"/>
    <lineage>
        <taxon>Eukaryota</taxon>
        <taxon>Metazoa</taxon>
        <taxon>Spiralia</taxon>
        <taxon>Lophotrochozoa</taxon>
        <taxon>Mollusca</taxon>
        <taxon>Bivalvia</taxon>
        <taxon>Autobranchia</taxon>
        <taxon>Pteriomorphia</taxon>
        <taxon>Ostreida</taxon>
        <taxon>Ostreoidea</taxon>
        <taxon>Ostreidae</taxon>
        <taxon>Magallana</taxon>
    </lineage>
</organism>
<dbReference type="EnsemblMetazoa" id="G34596.2">
    <property type="protein sequence ID" value="G34596.2:cds"/>
    <property type="gene ID" value="G34596"/>
</dbReference>
<evidence type="ECO:0000313" key="2">
    <source>
        <dbReference type="EnsemblMetazoa" id="G34596.1:cds"/>
    </source>
</evidence>
<accession>A0A8W8MNI4</accession>
<dbReference type="Proteomes" id="UP000005408">
    <property type="component" value="Unassembled WGS sequence"/>
</dbReference>
<keyword evidence="1" id="KW-0472">Membrane</keyword>
<evidence type="ECO:0000313" key="3">
    <source>
        <dbReference type="Proteomes" id="UP000005408"/>
    </source>
</evidence>
<sequence>MNKIHLFMGYVLLQIQIPQGISRYCQEAVNSAESVSSCPTSEKEWEIAAWKKNCSKIASQQNCSSAEKFQYHCVLNSYRNETLEVCGPSRIIFGHCVEFNLQGGVIQDQYASPCYDTFPKCDKYYHSSTAYKYPDCYQLVFVSGVIYSTTTLKYNITSTTTDESDYRVFAITLGIVGIFWFLSLALLGIYAYRKKMSSS</sequence>
<keyword evidence="3" id="KW-1185">Reference proteome</keyword>
<reference evidence="2" key="1">
    <citation type="submission" date="2022-08" db="UniProtKB">
        <authorList>
            <consortium name="EnsemblMetazoa"/>
        </authorList>
    </citation>
    <scope>IDENTIFICATION</scope>
    <source>
        <strain evidence="2">05x7-T-G4-1.051#20</strain>
    </source>
</reference>